<feature type="coiled-coil region" evidence="4">
    <location>
        <begin position="804"/>
        <end position="831"/>
    </location>
</feature>
<dbReference type="GO" id="GO:0017056">
    <property type="term" value="F:structural constituent of nuclear pore"/>
    <property type="evidence" value="ECO:0007669"/>
    <property type="project" value="TreeGrafter"/>
</dbReference>
<evidence type="ECO:0000256" key="3">
    <source>
        <dbReference type="ARBA" id="ARBA00023242"/>
    </source>
</evidence>
<feature type="region of interest" description="Disordered" evidence="5">
    <location>
        <begin position="1100"/>
        <end position="1136"/>
    </location>
</feature>
<evidence type="ECO:0008006" key="11">
    <source>
        <dbReference type="Google" id="ProtNLM"/>
    </source>
</evidence>
<feature type="compositionally biased region" description="Low complexity" evidence="5">
    <location>
        <begin position="1624"/>
        <end position="1642"/>
    </location>
</feature>
<evidence type="ECO:0000256" key="5">
    <source>
        <dbReference type="SAM" id="MobiDB-lite"/>
    </source>
</evidence>
<feature type="compositionally biased region" description="Gly residues" evidence="5">
    <location>
        <begin position="1845"/>
        <end position="1858"/>
    </location>
</feature>
<feature type="region of interest" description="Disordered" evidence="5">
    <location>
        <begin position="136"/>
        <end position="156"/>
    </location>
</feature>
<organism evidence="9 10">
    <name type="scientific">Pleurotus ostreatus (strain PC15)</name>
    <name type="common">Oyster mushroom</name>
    <dbReference type="NCBI Taxonomy" id="1137138"/>
    <lineage>
        <taxon>Eukaryota</taxon>
        <taxon>Fungi</taxon>
        <taxon>Dikarya</taxon>
        <taxon>Basidiomycota</taxon>
        <taxon>Agaricomycotina</taxon>
        <taxon>Agaricomycetes</taxon>
        <taxon>Agaricomycetidae</taxon>
        <taxon>Agaricales</taxon>
        <taxon>Pleurotineae</taxon>
        <taxon>Pleurotaceae</taxon>
        <taxon>Pleurotus</taxon>
    </lineage>
</organism>
<evidence type="ECO:0000256" key="4">
    <source>
        <dbReference type="SAM" id="Coils"/>
    </source>
</evidence>
<reference evidence="10" key="1">
    <citation type="journal article" date="2014" name="Proc. Natl. Acad. Sci. U.S.A.">
        <title>Extensive sampling of basidiomycete genomes demonstrates inadequacy of the white-rot/brown-rot paradigm for wood decay fungi.</title>
        <authorList>
            <person name="Riley R."/>
            <person name="Salamov A.A."/>
            <person name="Brown D.W."/>
            <person name="Nagy L.G."/>
            <person name="Floudas D."/>
            <person name="Held B.W."/>
            <person name="Levasseur A."/>
            <person name="Lombard V."/>
            <person name="Morin E."/>
            <person name="Otillar R."/>
            <person name="Lindquist E.A."/>
            <person name="Sun H."/>
            <person name="LaButti K.M."/>
            <person name="Schmutz J."/>
            <person name="Jabbour D."/>
            <person name="Luo H."/>
            <person name="Baker S.E."/>
            <person name="Pisabarro A.G."/>
            <person name="Walton J.D."/>
            <person name="Blanchette R.A."/>
            <person name="Henrissat B."/>
            <person name="Martin F."/>
            <person name="Cullen D."/>
            <person name="Hibbett D.S."/>
            <person name="Grigoriev I.V."/>
        </authorList>
    </citation>
    <scope>NUCLEOTIDE SEQUENCE [LARGE SCALE GENOMIC DNA]</scope>
    <source>
        <strain evidence="10">PC15</strain>
    </source>
</reference>
<comment type="subcellular location">
    <subcellularLocation>
        <location evidence="1">Nucleus</location>
    </subcellularLocation>
</comment>
<evidence type="ECO:0000256" key="1">
    <source>
        <dbReference type="ARBA" id="ARBA00004123"/>
    </source>
</evidence>
<feature type="coiled-coil region" evidence="4">
    <location>
        <begin position="293"/>
        <end position="391"/>
    </location>
</feature>
<feature type="domain" description="NUA/TPR/MLP1-2-like" evidence="8">
    <location>
        <begin position="515"/>
        <end position="615"/>
    </location>
</feature>
<evidence type="ECO:0000259" key="8">
    <source>
        <dbReference type="Pfam" id="PF25785"/>
    </source>
</evidence>
<dbReference type="Pfam" id="PF07926">
    <property type="entry name" value="TPR_MLP1_2"/>
    <property type="match status" value="1"/>
</dbReference>
<name>A0A067NPF2_PLEO1</name>
<protein>
    <recommendedName>
        <fullName evidence="11">Nucleoprotein TPR/MLP1 domain-containing protein</fullName>
    </recommendedName>
</protein>
<dbReference type="EMBL" id="KL198010">
    <property type="protein sequence ID" value="KDQ25982.1"/>
    <property type="molecule type" value="Genomic_DNA"/>
</dbReference>
<keyword evidence="2 4" id="KW-0175">Coiled coil</keyword>
<keyword evidence="3" id="KW-0539">Nucleus</keyword>
<feature type="region of interest" description="Disordered" evidence="5">
    <location>
        <begin position="1664"/>
        <end position="1712"/>
    </location>
</feature>
<dbReference type="GO" id="GO:0006406">
    <property type="term" value="P:mRNA export from nucleus"/>
    <property type="evidence" value="ECO:0007669"/>
    <property type="project" value="TreeGrafter"/>
</dbReference>
<dbReference type="HOGENOM" id="CLU_001937_0_0_1"/>
<dbReference type="GO" id="GO:0005643">
    <property type="term" value="C:nuclear pore"/>
    <property type="evidence" value="ECO:0007669"/>
    <property type="project" value="TreeGrafter"/>
</dbReference>
<proteinExistence type="predicted"/>
<feature type="coiled-coil region" evidence="4">
    <location>
        <begin position="1040"/>
        <end position="1088"/>
    </location>
</feature>
<feature type="region of interest" description="Disordered" evidence="5">
    <location>
        <begin position="1"/>
        <end position="23"/>
    </location>
</feature>
<dbReference type="InParanoid" id="A0A067NPF2"/>
<feature type="region of interest" description="Disordered" evidence="5">
    <location>
        <begin position="1624"/>
        <end position="1650"/>
    </location>
</feature>
<gene>
    <name evidence="9" type="ORF">PLEOSDRAFT_160581</name>
</gene>
<dbReference type="OrthoDB" id="343070at2759"/>
<dbReference type="InterPro" id="IPR057577">
    <property type="entry name" value="Nucleoprot-TPR/MLP1_dom"/>
</dbReference>
<feature type="coiled-coil region" evidence="4">
    <location>
        <begin position="1519"/>
        <end position="1596"/>
    </location>
</feature>
<evidence type="ECO:0000313" key="10">
    <source>
        <dbReference type="Proteomes" id="UP000027073"/>
    </source>
</evidence>
<evidence type="ECO:0000313" key="9">
    <source>
        <dbReference type="EMBL" id="KDQ25982.1"/>
    </source>
</evidence>
<feature type="coiled-coil region" evidence="4">
    <location>
        <begin position="1258"/>
        <end position="1308"/>
    </location>
</feature>
<feature type="coiled-coil region" evidence="4">
    <location>
        <begin position="596"/>
        <end position="674"/>
    </location>
</feature>
<feature type="coiled-coil region" evidence="4">
    <location>
        <begin position="470"/>
        <end position="549"/>
    </location>
</feature>
<feature type="compositionally biased region" description="Low complexity" evidence="5">
    <location>
        <begin position="136"/>
        <end position="149"/>
    </location>
</feature>
<feature type="region of interest" description="Disordered" evidence="5">
    <location>
        <begin position="1756"/>
        <end position="1926"/>
    </location>
</feature>
<dbReference type="InterPro" id="IPR012929">
    <property type="entry name" value="Nucleoprot-TPR/MLP1-2_dom"/>
</dbReference>
<evidence type="ECO:0000256" key="2">
    <source>
        <dbReference type="ARBA" id="ARBA00023054"/>
    </source>
</evidence>
<feature type="compositionally biased region" description="Basic and acidic residues" evidence="5">
    <location>
        <begin position="1108"/>
        <end position="1136"/>
    </location>
</feature>
<feature type="coiled-coil region" evidence="4">
    <location>
        <begin position="1339"/>
        <end position="1490"/>
    </location>
</feature>
<accession>A0A067NPF2</accession>
<feature type="domain" description="Nucleoprotein TPR/MLP1-2" evidence="6">
    <location>
        <begin position="1092"/>
        <end position="1219"/>
    </location>
</feature>
<dbReference type="PANTHER" id="PTHR18898:SF2">
    <property type="entry name" value="NUCLEOPROTEIN TPR"/>
    <property type="match status" value="1"/>
</dbReference>
<dbReference type="Pfam" id="PF25481">
    <property type="entry name" value="Nucleoprot-TPR"/>
    <property type="match status" value="1"/>
</dbReference>
<dbReference type="GO" id="GO:0006606">
    <property type="term" value="P:protein import into nucleus"/>
    <property type="evidence" value="ECO:0007669"/>
    <property type="project" value="InterPro"/>
</dbReference>
<evidence type="ECO:0000259" key="6">
    <source>
        <dbReference type="Pfam" id="PF07926"/>
    </source>
</evidence>
<feature type="coiled-coil region" evidence="4">
    <location>
        <begin position="935"/>
        <end position="1007"/>
    </location>
</feature>
<dbReference type="Proteomes" id="UP000027073">
    <property type="component" value="Unassembled WGS sequence"/>
</dbReference>
<dbReference type="PANTHER" id="PTHR18898">
    <property type="entry name" value="NUCLEOPROTEIN TPR-RELATED"/>
    <property type="match status" value="1"/>
</dbReference>
<dbReference type="VEuPathDB" id="FungiDB:PLEOSDRAFT_160581"/>
<feature type="domain" description="Nucleoprotein TPR/MPL1" evidence="7">
    <location>
        <begin position="210"/>
        <end position="285"/>
    </location>
</feature>
<dbReference type="Pfam" id="PF25785">
    <property type="entry name" value="TPR"/>
    <property type="match status" value="1"/>
</dbReference>
<feature type="compositionally biased region" description="Low complexity" evidence="5">
    <location>
        <begin position="1782"/>
        <end position="1835"/>
    </location>
</feature>
<evidence type="ECO:0000259" key="7">
    <source>
        <dbReference type="Pfam" id="PF25481"/>
    </source>
</evidence>
<sequence>MVETRRKSRANAARSSPPFSEHGLEVELPEDLDQDTLSALLPDTNIATVTSETVISIYRALLLHTSELDAAQRELDQARAEVERKDVELDQALQDRETISKDLEVSLEDVQNGLNQMQDERDKLATSNAALREQLKTLTSSQSVSSSELESLKSRVEDTEREKRDLVNVISRLKQEGTQQEEEIQNLRSNLKEARQEHQTLEATVRELRSSETSTKFKLETLNQQLDLAQSEVERTNAELSTKSEEFAKYRREKHTEIVSLQAQCDSLTQSNLSAQTTLKALQSSHSSQSHQLTQTLARVQDLTGQLAEQEATYASEASGLRRLIAMMEEREKQAKAIVEGIESEWADVGEKAEKREATLKEEIERERKSREAAEKRVDELETVLDRMNRGELPILGGSPGTPMRTPGGPTDPLTKSMMGLSPTVAMASKAQRSGKTFTEVYADYVRLQEQFAQKCSEYDHMDRTLSAVLAQIEERAPILSQQRAEYERLQSEAAQLSSQLSQALSERDAKSAFAQETSQKLTKSTRENDLLQKQLDDLGRQVQILLKEIARRDDPMIPSDEELEQTPLKPAANIEAVITNNLVLFRSIHSLQSQNQKLLRIVRELGDKLESEERDYKESMQKEQQEAVAEAHEAMKDLMKQLEVQKKSSENIIQAYVKERDTLRIMLAKAEARTGSVNGVSGDHSAGINGLHEGVPDMSGDSNAAKELEEVQHQFEAYRTEMSVDSVRLREEVVEAQRESGRLGAELAKAHANIEFLTERQRMSQEQFAMHSRELETATKRNQQLYDQWTRMDIECARATEDLQIAHGHLEQLRTECANLRAEKKIWESVQSRLLQENKTLAMERSHLSDLMTNVQKMHNDLERSGENDRRRLESQLQHLESQTPRFSQDLRTQVNQERDTVRHITLQKDIELKELHNRIDRSVLELSKTRESLVGAETSKKHLEERVEELTKNLQGSVEKLSVYERRTTTTDGTAPNVDPSLSREQQLEVEVAELRSSLKIVEVDLATARSHVQQFQEISEANEAALASLNGTYDDYRASTEAQIARQDSEHAALEEKLKIAQEELLQLRATYAELQKTLESERTAWLNDKKTLEDTIVDMSTSEKSSESDRTSRENEYRQQEQRAKAAEERYSNEVVAHAESIKAIDNLRKELSTAQGTARENATLAETAKANLKTSEESWKHQKGALDKEVAGLKARCEDLSSQNAILHQHLESVSSQAARIRQTADAAPSSNEGEAGDDADAKLSELRSVVAYLRKEKEIVDLQLELSKQENARLKTQIDHLSQNLDETRKTLSEERERALEATASASQHAELVERINQLNILRESNATLRADCEAHAKRSRDLEAKLQKLSSELDPAKEQARIARAELEASEAHVKRLQEESGKWKERNSQLLSKYDRIDPAEVQALKDEIEQLKIAKAQLEKAAGEHDKALQDQVQKTTTLEDNLKAHKERHKATVDSARARLATLTSERNTFREKSTALEAERATLQTSLNEMLASGAQASSDSSDQASIIAELRAERDKLKAALDAAIANPPAAPAAIDPLSDAEKAEIIQARDEALLKLKEATEQAQKAQAELVGFRRSNEKFQARIQEMAKARAAESERMQAQQAAAVAAAVEKAKAEAQASGSGSSQPSEELAKQHSAELKALEERLVSKHQEELKTALAAAEAAKKEMPAESSTNEAATKDAIAAAISEHDKELQAKHAEEITQAVERGRLELAAKSKLKDAQLIKAQKRVKDLEAQILSWKQAGVLPDAPPTTPVAATGAAAPPPTPVATTQKPPAPGPAKTVPPASTAPVASTSTAPAQNALPRKPAAGATAPGAGRGRALQTAVSAVRGRGGAPARGRGAGNGPARPPPAAAAAAAPAKEQISIQGAGKRTREEGEVSGDDSLAKRLKPADSTPSARATPPVQIRRPAPS</sequence>
<dbReference type="InterPro" id="IPR057974">
    <property type="entry name" value="NUA/TPR/MLP1-2-like_dom"/>
</dbReference>
<dbReference type="FunCoup" id="A0A067NPF2">
    <property type="interactions" value="178"/>
</dbReference>
<dbReference type="STRING" id="1137138.A0A067NPF2"/>
<feature type="region of interest" description="Disordered" evidence="5">
    <location>
        <begin position="1222"/>
        <end position="1246"/>
    </location>
</feature>
<feature type="compositionally biased region" description="Basic and acidic residues" evidence="5">
    <location>
        <begin position="1701"/>
        <end position="1712"/>
    </location>
</feature>